<evidence type="ECO:0000313" key="1">
    <source>
        <dbReference type="EMBL" id="GAL28964.1"/>
    </source>
</evidence>
<accession>A0ABQ0JJM2</accession>
<proteinExistence type="predicted"/>
<dbReference type="EMBL" id="BBMS01000054">
    <property type="protein sequence ID" value="GAL28964.1"/>
    <property type="molecule type" value="Genomic_DNA"/>
</dbReference>
<protein>
    <recommendedName>
        <fullName evidence="3">EF-hand domain-containing protein</fullName>
    </recommendedName>
</protein>
<reference evidence="2" key="1">
    <citation type="submission" date="2014-09" db="EMBL/GenBank/DDBJ databases">
        <title>Vibrio variabilis JCM 19239. (C206) whole genome shotgun sequence.</title>
        <authorList>
            <person name="Sawabe T."/>
            <person name="Meirelles P."/>
            <person name="Nakanishi M."/>
            <person name="Sayaka M."/>
            <person name="Hattori M."/>
            <person name="Ohkuma M."/>
        </authorList>
    </citation>
    <scope>NUCLEOTIDE SEQUENCE [LARGE SCALE GENOMIC DNA]</scope>
    <source>
        <strain evidence="2">JCM 19239</strain>
    </source>
</reference>
<organism evidence="1 2">
    <name type="scientific">Vibrio variabilis</name>
    <dbReference type="NCBI Taxonomy" id="990271"/>
    <lineage>
        <taxon>Bacteria</taxon>
        <taxon>Pseudomonadati</taxon>
        <taxon>Pseudomonadota</taxon>
        <taxon>Gammaproteobacteria</taxon>
        <taxon>Vibrionales</taxon>
        <taxon>Vibrionaceae</taxon>
        <taxon>Vibrio</taxon>
    </lineage>
</organism>
<evidence type="ECO:0008006" key="3">
    <source>
        <dbReference type="Google" id="ProtNLM"/>
    </source>
</evidence>
<dbReference type="InterPro" id="IPR018247">
    <property type="entry name" value="EF_Hand_1_Ca_BS"/>
</dbReference>
<dbReference type="PROSITE" id="PS00018">
    <property type="entry name" value="EF_HAND_1"/>
    <property type="match status" value="1"/>
</dbReference>
<gene>
    <name evidence="1" type="ORF">JCM19239_1699</name>
</gene>
<dbReference type="Proteomes" id="UP000029223">
    <property type="component" value="Unassembled WGS sequence"/>
</dbReference>
<sequence>MRATTHDGSGASYGGGQYFGSTYLRDGGKLYVARIRWSGNDPEHRPRLKEVKLKNSFQTVKLTDAPTETTDGKTIERWRKVRGFDASADLDGDNYLSWSEYKNRGNKQATARFRWESRVIPFGRMWNQNSSWALTNLANPNYLALMSDYYASTWSEQGLNGAYNDDTNKLLGPNQFHVYSGGRVAELDVVAGSEAADQLYQTQFAKFLQELSVRQSNSLISVNVGTANLLGRNGQQALTEAASLYLREHYVFPSTGFSGYAGIAKYWDNSVFASDGRSVIFQASTRYGRVQYFGNSQDNWQQDQYAALAIYYLNSHPELSFFNQWNNGYVYGSDNTSADNFWQSGVPKNMAYQPSALLAVDLGLPAQQIPEGYEPIPLMLSTETPYPADYTVVGDASQTSVVHADLPEGISHLLPTYTYFLYQSESTVVTGGPEDMVLAREFTKGKVLYRTDFFGKSRDFYISEPVTVYLDTPMRVVGADGQVGDYVEEVIIGGYQGLFLLY</sequence>
<name>A0ABQ0JJM2_9VIBR</name>
<comment type="caution">
    <text evidence="1">The sequence shown here is derived from an EMBL/GenBank/DDBJ whole genome shotgun (WGS) entry which is preliminary data.</text>
</comment>
<keyword evidence="2" id="KW-1185">Reference proteome</keyword>
<evidence type="ECO:0000313" key="2">
    <source>
        <dbReference type="Proteomes" id="UP000029223"/>
    </source>
</evidence>
<reference evidence="2" key="2">
    <citation type="submission" date="2014-09" db="EMBL/GenBank/DDBJ databases">
        <authorList>
            <consortium name="NBRP consortium"/>
            <person name="Sawabe T."/>
            <person name="Meirelles P."/>
            <person name="Nakanishi M."/>
            <person name="Sayaka M."/>
            <person name="Hattori M."/>
            <person name="Ohkuma M."/>
        </authorList>
    </citation>
    <scope>NUCLEOTIDE SEQUENCE [LARGE SCALE GENOMIC DNA]</scope>
    <source>
        <strain evidence="2">JCM 19239</strain>
    </source>
</reference>